<dbReference type="EMBL" id="JAOVZR010000001">
    <property type="protein sequence ID" value="MCY0147378.1"/>
    <property type="molecule type" value="Genomic_DNA"/>
</dbReference>
<comment type="caution">
    <text evidence="2">The sequence shown here is derived from an EMBL/GenBank/DDBJ whole genome shotgun (WGS) entry which is preliminary data.</text>
</comment>
<feature type="region of interest" description="Disordered" evidence="1">
    <location>
        <begin position="40"/>
        <end position="69"/>
    </location>
</feature>
<evidence type="ECO:0000313" key="2">
    <source>
        <dbReference type="EMBL" id="MCY0147378.1"/>
    </source>
</evidence>
<proteinExistence type="predicted"/>
<evidence type="ECO:0000256" key="1">
    <source>
        <dbReference type="SAM" id="MobiDB-lite"/>
    </source>
</evidence>
<evidence type="ECO:0008006" key="4">
    <source>
        <dbReference type="Google" id="ProtNLM"/>
    </source>
</evidence>
<accession>A0ABT3Z6W1</accession>
<name>A0ABT3Z6W1_9HYPH</name>
<evidence type="ECO:0000313" key="3">
    <source>
        <dbReference type="Proteomes" id="UP001073227"/>
    </source>
</evidence>
<dbReference type="Proteomes" id="UP001073227">
    <property type="component" value="Unassembled WGS sequence"/>
</dbReference>
<feature type="compositionally biased region" description="Basic and acidic residues" evidence="1">
    <location>
        <begin position="45"/>
        <end position="57"/>
    </location>
</feature>
<sequence length="69" mass="7337">MPGDEIIDQCPFCNAPWGVCGHALLLAEWEADALARELQASGEQNRARAAGDSDKRLKPTNASGTGQAR</sequence>
<dbReference type="RefSeq" id="WP_267652984.1">
    <property type="nucleotide sequence ID" value="NZ_JAOVZR010000001.1"/>
</dbReference>
<keyword evidence="3" id="KW-1185">Reference proteome</keyword>
<reference evidence="2" key="1">
    <citation type="submission" date="2022-10" db="EMBL/GenBank/DDBJ databases">
        <title>Hoeflea sp. G2-23, isolated from marine algae.</title>
        <authorList>
            <person name="Kristyanto S."/>
            <person name="Kim J.M."/>
            <person name="Jeon C.O."/>
        </authorList>
    </citation>
    <scope>NUCLEOTIDE SEQUENCE</scope>
    <source>
        <strain evidence="2">G2-23</strain>
    </source>
</reference>
<protein>
    <recommendedName>
        <fullName evidence="4">Transcription factor zinc-finger domain-containing protein</fullName>
    </recommendedName>
</protein>
<organism evidence="2 3">
    <name type="scientific">Hoeflea algicola</name>
    <dbReference type="NCBI Taxonomy" id="2983763"/>
    <lineage>
        <taxon>Bacteria</taxon>
        <taxon>Pseudomonadati</taxon>
        <taxon>Pseudomonadota</taxon>
        <taxon>Alphaproteobacteria</taxon>
        <taxon>Hyphomicrobiales</taxon>
        <taxon>Rhizobiaceae</taxon>
        <taxon>Hoeflea</taxon>
    </lineage>
</organism>
<gene>
    <name evidence="2" type="ORF">OEG84_06550</name>
</gene>
<feature type="compositionally biased region" description="Polar residues" evidence="1">
    <location>
        <begin position="60"/>
        <end position="69"/>
    </location>
</feature>